<accession>A0A0A1U631</accession>
<keyword evidence="2" id="KW-1185">Reference proteome</keyword>
<dbReference type="EMBL" id="KB206756">
    <property type="protein sequence ID" value="ELP88340.1"/>
    <property type="molecule type" value="Genomic_DNA"/>
</dbReference>
<dbReference type="VEuPathDB" id="AmoebaDB:EIN_227530"/>
<dbReference type="Proteomes" id="UP000014680">
    <property type="component" value="Unassembled WGS sequence"/>
</dbReference>
<gene>
    <name evidence="1" type="ORF">EIN_227530</name>
</gene>
<name>A0A0A1U631_ENTIV</name>
<dbReference type="GeneID" id="14887112"/>
<evidence type="ECO:0000313" key="1">
    <source>
        <dbReference type="EMBL" id="ELP88340.1"/>
    </source>
</evidence>
<proteinExistence type="predicted"/>
<dbReference type="AlphaFoldDB" id="A0A0A1U631"/>
<evidence type="ECO:0000313" key="2">
    <source>
        <dbReference type="Proteomes" id="UP000014680"/>
    </source>
</evidence>
<reference evidence="1 2" key="1">
    <citation type="submission" date="2012-10" db="EMBL/GenBank/DDBJ databases">
        <authorList>
            <person name="Zafar N."/>
            <person name="Inman J."/>
            <person name="Hall N."/>
            <person name="Lorenzi H."/>
            <person name="Caler E."/>
        </authorList>
    </citation>
    <scope>NUCLEOTIDE SEQUENCE [LARGE SCALE GENOMIC DNA]</scope>
    <source>
        <strain evidence="1 2">IP1</strain>
    </source>
</reference>
<protein>
    <submittedName>
        <fullName evidence="1">Uncharacterized protein</fullName>
    </submittedName>
</protein>
<dbReference type="KEGG" id="eiv:EIN_227530"/>
<dbReference type="RefSeq" id="XP_004255111.1">
    <property type="nucleotide sequence ID" value="XM_004255063.1"/>
</dbReference>
<organism evidence="1 2">
    <name type="scientific">Entamoeba invadens IP1</name>
    <dbReference type="NCBI Taxonomy" id="370355"/>
    <lineage>
        <taxon>Eukaryota</taxon>
        <taxon>Amoebozoa</taxon>
        <taxon>Evosea</taxon>
        <taxon>Archamoebae</taxon>
        <taxon>Mastigamoebida</taxon>
        <taxon>Entamoebidae</taxon>
        <taxon>Entamoeba</taxon>
    </lineage>
</organism>
<sequence length="290" mass="33640">MSILLCHEDLKNVVHHFLSISDLTQFVLVNKKCGQVVISLNKSPHFEIVYNDEEKKNKISKQLELIPSLQVIEITNDFDLIEIVPQTILIDILSLNMETKEIVLKCQNQIVSLNVIPDQFFDFSVCDKLRRLSLTYAFEIKSEPEKNIDPLCENEESNEESGQMSVVEAFWMDKTKHLDFFKITFKNGFDEVFLEEVGLYNFDVVVIVVESQFYQVVKEKSKLYKHVTVCSDTLSQYIEDIVIPFDDNVIHVTLPLNKKQQTELQKYLPTAIVSTNEDNTLDFHNYTALF</sequence>